<gene>
    <name evidence="5" type="ORF">TSTA_074680</name>
</gene>
<sequence length="727" mass="80667">MGRKPNQLILEYFTRGPKLEDASNRYQHTCKACGEKFPKGRIDSLTTHLVKKCQALSMSARQSIVMRIHDLPALDDSDPNKAAMLAKIKAGKASDLPYSTRPAFDGLNVLAEASRRVGASDQTKRGRAIRFTQPMTVGGKTIMIDPALEAEAFHPPPSTDNNDELILAGVAAAANASLSATGERGPSASPSLQNNDSLPTDTNADERQSSSQLSLIAASASEMASQSLAMGNELTDEQNVGSSWTDQQLSSTDQFLLDSLQGHDPTLAATQRAASYPRPIAMNPNTTSTKGFVNDFGAGAAPKPQKPKVRSRFSADRRKEVQEVRKRGACIRCRMLKKPCSGDSPCQTCASVESARLWKQPCIRTRLVEECELYGAGLHTTLAFHDVNSMQTQIKYESYVGRVEAAHFDDGPFYVTFSALIGQKAGMSPIDPQLQALVEDGQFQGSTQDMYMLDGETDDLPGKCEFYIKRLQSTFIENETSPIIKSTLTLAAHLADEKKDSLLDRVVELWLVTHVLVDLELQWKLFVHPLLPPTPADTLAMPSEEGRVPIDRNANADSYNLICSQLRAAVEKRASLLSKNVMNELERRLLQRHHSSWFETYLVSVILLNCVERACWLFTSWENENFVGRWPLDKRPQYYANQGDRFSEILHMLLRMRGLPPKTTINTETSLLKAVENSDPNAILWFDTIQISPLYLEERQMAQFDPTNSRSLDLKYASKILLPPPAA</sequence>
<evidence type="ECO:0000256" key="1">
    <source>
        <dbReference type="ARBA" id="ARBA00023015"/>
    </source>
</evidence>
<evidence type="ECO:0000256" key="2">
    <source>
        <dbReference type="ARBA" id="ARBA00023163"/>
    </source>
</evidence>
<protein>
    <recommendedName>
        <fullName evidence="7">Zn(2)-C6 fungal-type domain-containing protein</fullName>
    </recommendedName>
</protein>
<evidence type="ECO:0000256" key="4">
    <source>
        <dbReference type="SAM" id="MobiDB-lite"/>
    </source>
</evidence>
<dbReference type="OMA" id="SKFMRVT"/>
<dbReference type="GO" id="GO:0008270">
    <property type="term" value="F:zinc ion binding"/>
    <property type="evidence" value="ECO:0007669"/>
    <property type="project" value="InterPro"/>
</dbReference>
<dbReference type="RefSeq" id="XP_002341477.1">
    <property type="nucleotide sequence ID" value="XM_002341436.1"/>
</dbReference>
<dbReference type="AlphaFoldDB" id="B8LW62"/>
<evidence type="ECO:0000256" key="3">
    <source>
        <dbReference type="ARBA" id="ARBA00023242"/>
    </source>
</evidence>
<reference evidence="6" key="1">
    <citation type="journal article" date="2015" name="Genome Announc.">
        <title>Genome sequence of the AIDS-associated pathogen Penicillium marneffei (ATCC18224) and its near taxonomic relative Talaromyces stipitatus (ATCC10500).</title>
        <authorList>
            <person name="Nierman W.C."/>
            <person name="Fedorova-Abrams N.D."/>
            <person name="Andrianopoulos A."/>
        </authorList>
    </citation>
    <scope>NUCLEOTIDE SEQUENCE [LARGE SCALE GENOMIC DNA]</scope>
    <source>
        <strain evidence="6">ATCC 10500 / CBS 375.48 / QM 6759 / NRRL 1006</strain>
    </source>
</reference>
<evidence type="ECO:0000313" key="6">
    <source>
        <dbReference type="Proteomes" id="UP000001745"/>
    </source>
</evidence>
<dbReference type="Proteomes" id="UP000001745">
    <property type="component" value="Unassembled WGS sequence"/>
</dbReference>
<feature type="compositionally biased region" description="Polar residues" evidence="4">
    <location>
        <begin position="188"/>
        <end position="202"/>
    </location>
</feature>
<dbReference type="OrthoDB" id="5417895at2759"/>
<dbReference type="GeneID" id="8099977"/>
<name>B8LW62_TALSN</name>
<evidence type="ECO:0000313" key="5">
    <source>
        <dbReference type="EMBL" id="EED24090.1"/>
    </source>
</evidence>
<accession>B8LW62</accession>
<dbReference type="VEuPathDB" id="FungiDB:TSTA_074680"/>
<dbReference type="EMBL" id="EQ962652">
    <property type="protein sequence ID" value="EED24090.1"/>
    <property type="molecule type" value="Genomic_DNA"/>
</dbReference>
<dbReference type="CDD" id="cd00067">
    <property type="entry name" value="GAL4"/>
    <property type="match status" value="1"/>
</dbReference>
<dbReference type="InterPro" id="IPR052973">
    <property type="entry name" value="Fungal_sec-metab_reg_TF"/>
</dbReference>
<dbReference type="InParanoid" id="B8LW62"/>
<proteinExistence type="predicted"/>
<organism evidence="5 6">
    <name type="scientific">Talaromyces stipitatus (strain ATCC 10500 / CBS 375.48 / QM 6759 / NRRL 1006)</name>
    <name type="common">Penicillium stipitatum</name>
    <dbReference type="NCBI Taxonomy" id="441959"/>
    <lineage>
        <taxon>Eukaryota</taxon>
        <taxon>Fungi</taxon>
        <taxon>Dikarya</taxon>
        <taxon>Ascomycota</taxon>
        <taxon>Pezizomycotina</taxon>
        <taxon>Eurotiomycetes</taxon>
        <taxon>Eurotiomycetidae</taxon>
        <taxon>Eurotiales</taxon>
        <taxon>Trichocomaceae</taxon>
        <taxon>Talaromyces</taxon>
        <taxon>Talaromyces sect. Talaromyces</taxon>
    </lineage>
</organism>
<dbReference type="PhylomeDB" id="B8LW62"/>
<feature type="region of interest" description="Disordered" evidence="4">
    <location>
        <begin position="178"/>
        <end position="214"/>
    </location>
</feature>
<dbReference type="PANTHER" id="PTHR35392">
    <property type="entry name" value="ZN(II)2CYS6 TRANSCRIPTION FACTOR (EUROFUNG)-RELATED-RELATED"/>
    <property type="match status" value="1"/>
</dbReference>
<keyword evidence="3" id="KW-0539">Nucleus</keyword>
<dbReference type="GO" id="GO:0000981">
    <property type="term" value="F:DNA-binding transcription factor activity, RNA polymerase II-specific"/>
    <property type="evidence" value="ECO:0007669"/>
    <property type="project" value="InterPro"/>
</dbReference>
<evidence type="ECO:0008006" key="7">
    <source>
        <dbReference type="Google" id="ProtNLM"/>
    </source>
</evidence>
<feature type="region of interest" description="Disordered" evidence="4">
    <location>
        <begin position="297"/>
        <end position="318"/>
    </location>
</feature>
<keyword evidence="2" id="KW-0804">Transcription</keyword>
<keyword evidence="6" id="KW-1185">Reference proteome</keyword>
<dbReference type="HOGENOM" id="CLU_005936_0_0_1"/>
<dbReference type="InterPro" id="IPR001138">
    <property type="entry name" value="Zn2Cys6_DnaBD"/>
</dbReference>
<dbReference type="STRING" id="441959.B8LW62"/>
<dbReference type="eggNOG" id="ENOG502SJ77">
    <property type="taxonomic scope" value="Eukaryota"/>
</dbReference>
<keyword evidence="1" id="KW-0805">Transcription regulation</keyword>
<dbReference type="PANTHER" id="PTHR35392:SF2">
    <property type="entry name" value="ZN(II)2CYS6 TRANSCRIPTION FACTOR (EUROFUNG)"/>
    <property type="match status" value="1"/>
</dbReference>